<evidence type="ECO:0000313" key="3">
    <source>
        <dbReference type="Proteomes" id="UP000245368"/>
    </source>
</evidence>
<dbReference type="Gene3D" id="1.20.1440.30">
    <property type="entry name" value="Biosynthetic Protein domain"/>
    <property type="match status" value="1"/>
</dbReference>
<dbReference type="Gene3D" id="3.40.1660.10">
    <property type="entry name" value="EreA-like (biosynthetic domain)"/>
    <property type="match status" value="1"/>
</dbReference>
<dbReference type="InterPro" id="IPR014622">
    <property type="entry name" value="UCP036794_erythomycin"/>
</dbReference>
<dbReference type="InterPro" id="IPR052036">
    <property type="entry name" value="Hydrolase/PRTase-associated"/>
</dbReference>
<evidence type="ECO:0000313" key="2">
    <source>
        <dbReference type="EMBL" id="AWN22307.1"/>
    </source>
</evidence>
<dbReference type="SUPFAM" id="SSF159501">
    <property type="entry name" value="EreA/ChaN-like"/>
    <property type="match status" value="1"/>
</dbReference>
<dbReference type="Pfam" id="PF05139">
    <property type="entry name" value="Erythro_esteras"/>
    <property type="match status" value="1"/>
</dbReference>
<accession>A0A2Z3JB04</accession>
<dbReference type="AlphaFoldDB" id="A0A2Z3JB04"/>
<name>A0A2Z3JB04_9DEIO</name>
<dbReference type="RefSeq" id="WP_109825257.1">
    <property type="nucleotide sequence ID" value="NZ_CP029494.1"/>
</dbReference>
<keyword evidence="3" id="KW-1185">Reference proteome</keyword>
<dbReference type="PANTHER" id="PTHR31299:SF0">
    <property type="entry name" value="ESTERASE, PUTATIVE (AFU_ORTHOLOGUE AFUA_1G05850)-RELATED"/>
    <property type="match status" value="1"/>
</dbReference>
<dbReference type="CDD" id="cd14728">
    <property type="entry name" value="Ere-like"/>
    <property type="match status" value="1"/>
</dbReference>
<dbReference type="GO" id="GO:0046677">
    <property type="term" value="P:response to antibiotic"/>
    <property type="evidence" value="ECO:0007669"/>
    <property type="project" value="InterPro"/>
</dbReference>
<feature type="region of interest" description="Disordered" evidence="1">
    <location>
        <begin position="414"/>
        <end position="436"/>
    </location>
</feature>
<evidence type="ECO:0000256" key="1">
    <source>
        <dbReference type="SAM" id="MobiDB-lite"/>
    </source>
</evidence>
<dbReference type="OrthoDB" id="9810066at2"/>
<dbReference type="EMBL" id="CP029494">
    <property type="protein sequence ID" value="AWN22307.1"/>
    <property type="molecule type" value="Genomic_DNA"/>
</dbReference>
<dbReference type="Proteomes" id="UP000245368">
    <property type="component" value="Chromosome"/>
</dbReference>
<sequence>MTATPASSARLNAAAHPLTGAESDYDALLEYLGDAEFVLIGEASHGTHEFYRERARLTRRLIEERGFTGVAVEADWPDAYRLNRYVRGQSHDQGALDALGDFRRFPRWMWRNRDVLDFIEWLRGHNESAAVQTGFYGLDLYSFHQSMRAVIKSLDQLDPAAAARARQRYSCFEPFGYDPQRYGVAAAYGVDEPCESQVVAQLSELQAARERRPELLREDEHFYAEQNARLAVNAERYYRAMFLGRDESWNLRDTHMADTLDALAAHQRAQGLQPRLVVWAHNSHLGDARASEMHWRQGELNVGQLVRQRHGGKARLLGLTTAQGEVLAASDWDGPAERKTVRPPLPGSLEDALQRVGMPDFWLDHRALTGLGEVLQRFIGVIYRPQTERQSHYLRTRPAEQYDAVLHFGTTQALTPLDADSGGEDEDWPDTYPSGE</sequence>
<proteinExistence type="predicted"/>
<dbReference type="PIRSF" id="PIRSF036794">
    <property type="entry name" value="UCP_erythr_ester"/>
    <property type="match status" value="1"/>
</dbReference>
<organism evidence="2 3">
    <name type="scientific">Deinococcus irradiatisoli</name>
    <dbReference type="NCBI Taxonomy" id="2202254"/>
    <lineage>
        <taxon>Bacteria</taxon>
        <taxon>Thermotogati</taxon>
        <taxon>Deinococcota</taxon>
        <taxon>Deinococci</taxon>
        <taxon>Deinococcales</taxon>
        <taxon>Deinococcaceae</taxon>
        <taxon>Deinococcus</taxon>
    </lineage>
</organism>
<dbReference type="PANTHER" id="PTHR31299">
    <property type="entry name" value="ESTERASE, PUTATIVE (AFU_ORTHOLOGUE AFUA_1G05850)-RELATED"/>
    <property type="match status" value="1"/>
</dbReference>
<dbReference type="KEGG" id="dez:DKM44_02855"/>
<protein>
    <submittedName>
        <fullName evidence="2">Erythromycin esterase</fullName>
    </submittedName>
</protein>
<dbReference type="Gene3D" id="3.30.1870.10">
    <property type="entry name" value="EreA-like, domain 2"/>
    <property type="match status" value="1"/>
</dbReference>
<dbReference type="InterPro" id="IPR007815">
    <property type="entry name" value="Emycin_Estase"/>
</dbReference>
<gene>
    <name evidence="2" type="ORF">DKM44_02855</name>
</gene>
<reference evidence="2 3" key="1">
    <citation type="submission" date="2018-05" db="EMBL/GenBank/DDBJ databases">
        <title>Complete Genome Sequence of Deinococcus sp. strain 17bor-2.</title>
        <authorList>
            <person name="Srinivasan S."/>
        </authorList>
    </citation>
    <scope>NUCLEOTIDE SEQUENCE [LARGE SCALE GENOMIC DNA]</scope>
    <source>
        <strain evidence="2 3">17bor-2</strain>
    </source>
</reference>